<evidence type="ECO:0000313" key="1">
    <source>
        <dbReference type="EMBL" id="KAI9918967.1"/>
    </source>
</evidence>
<accession>A0ACC0WJM4</accession>
<dbReference type="Proteomes" id="UP001163321">
    <property type="component" value="Chromosome 12"/>
</dbReference>
<protein>
    <submittedName>
        <fullName evidence="1">Uncharacterized protein</fullName>
    </submittedName>
</protein>
<sequence>MNLVFERQHQRCRMVRNSVGDTKNGHLEFFRDLEINYGHLEFFCDLEISYPAQRNNKTLVPPACKTRSVASSATSLTKMHTASFHSANFADCTSKRDVMNAR</sequence>
<keyword evidence="2" id="KW-1185">Reference proteome</keyword>
<reference evidence="1 2" key="1">
    <citation type="journal article" date="2022" name="bioRxiv">
        <title>The genome of the oomycete Peronosclerospora sorghi, a cosmopolitan pathogen of maize and sorghum, is inflated with dispersed pseudogenes.</title>
        <authorList>
            <person name="Fletcher K."/>
            <person name="Martin F."/>
            <person name="Isakeit T."/>
            <person name="Cavanaugh K."/>
            <person name="Magill C."/>
            <person name="Michelmore R."/>
        </authorList>
    </citation>
    <scope>NUCLEOTIDE SEQUENCE [LARGE SCALE GENOMIC DNA]</scope>
    <source>
        <strain evidence="1">P6</strain>
    </source>
</reference>
<organism evidence="1 2">
    <name type="scientific">Peronosclerospora sorghi</name>
    <dbReference type="NCBI Taxonomy" id="230839"/>
    <lineage>
        <taxon>Eukaryota</taxon>
        <taxon>Sar</taxon>
        <taxon>Stramenopiles</taxon>
        <taxon>Oomycota</taxon>
        <taxon>Peronosporomycetes</taxon>
        <taxon>Peronosporales</taxon>
        <taxon>Peronosporaceae</taxon>
        <taxon>Peronosclerospora</taxon>
    </lineage>
</organism>
<evidence type="ECO:0000313" key="2">
    <source>
        <dbReference type="Proteomes" id="UP001163321"/>
    </source>
</evidence>
<dbReference type="EMBL" id="CM047591">
    <property type="protein sequence ID" value="KAI9918967.1"/>
    <property type="molecule type" value="Genomic_DNA"/>
</dbReference>
<gene>
    <name evidence="1" type="ORF">PsorP6_011238</name>
</gene>
<name>A0ACC0WJM4_9STRA</name>
<comment type="caution">
    <text evidence="1">The sequence shown here is derived from an EMBL/GenBank/DDBJ whole genome shotgun (WGS) entry which is preliminary data.</text>
</comment>
<proteinExistence type="predicted"/>